<dbReference type="InterPro" id="IPR049326">
    <property type="entry name" value="Rhodopsin_dom_fungi"/>
</dbReference>
<proteinExistence type="inferred from homology"/>
<evidence type="ECO:0000256" key="6">
    <source>
        <dbReference type="SAM" id="MobiDB-lite"/>
    </source>
</evidence>
<dbReference type="OrthoDB" id="444631at2759"/>
<reference evidence="9" key="1">
    <citation type="journal article" date="2020" name="Stud. Mycol.">
        <title>101 Dothideomycetes genomes: a test case for predicting lifestyles and emergence of pathogens.</title>
        <authorList>
            <person name="Haridas S."/>
            <person name="Albert R."/>
            <person name="Binder M."/>
            <person name="Bloem J."/>
            <person name="Labutti K."/>
            <person name="Salamov A."/>
            <person name="Andreopoulos B."/>
            <person name="Baker S."/>
            <person name="Barry K."/>
            <person name="Bills G."/>
            <person name="Bluhm B."/>
            <person name="Cannon C."/>
            <person name="Castanera R."/>
            <person name="Culley D."/>
            <person name="Daum C."/>
            <person name="Ezra D."/>
            <person name="Gonzalez J."/>
            <person name="Henrissat B."/>
            <person name="Kuo A."/>
            <person name="Liang C."/>
            <person name="Lipzen A."/>
            <person name="Lutzoni F."/>
            <person name="Magnuson J."/>
            <person name="Mondo S."/>
            <person name="Nolan M."/>
            <person name="Ohm R."/>
            <person name="Pangilinan J."/>
            <person name="Park H.-J."/>
            <person name="Ramirez L."/>
            <person name="Alfaro M."/>
            <person name="Sun H."/>
            <person name="Tritt A."/>
            <person name="Yoshinaga Y."/>
            <person name="Zwiers L.-H."/>
            <person name="Turgeon B."/>
            <person name="Goodwin S."/>
            <person name="Spatafora J."/>
            <person name="Crous P."/>
            <person name="Grigoriev I."/>
        </authorList>
    </citation>
    <scope>NUCLEOTIDE SEQUENCE</scope>
    <source>
        <strain evidence="9">CBS 113818</strain>
    </source>
</reference>
<feature type="transmembrane region" description="Helical" evidence="7">
    <location>
        <begin position="147"/>
        <end position="170"/>
    </location>
</feature>
<dbReference type="PANTHER" id="PTHR33048:SF146">
    <property type="entry name" value="INTEGRAL MEMBRANE PROTEIN"/>
    <property type="match status" value="1"/>
</dbReference>
<evidence type="ECO:0000313" key="9">
    <source>
        <dbReference type="EMBL" id="KAF2830947.1"/>
    </source>
</evidence>
<dbReference type="InterPro" id="IPR052337">
    <property type="entry name" value="SAT4-like"/>
</dbReference>
<keyword evidence="4 7" id="KW-0472">Membrane</keyword>
<comment type="subcellular location">
    <subcellularLocation>
        <location evidence="1">Membrane</location>
        <topology evidence="1">Multi-pass membrane protein</topology>
    </subcellularLocation>
</comment>
<feature type="transmembrane region" description="Helical" evidence="7">
    <location>
        <begin position="60"/>
        <end position="79"/>
    </location>
</feature>
<organism evidence="9 10">
    <name type="scientific">Ophiobolus disseminans</name>
    <dbReference type="NCBI Taxonomy" id="1469910"/>
    <lineage>
        <taxon>Eukaryota</taxon>
        <taxon>Fungi</taxon>
        <taxon>Dikarya</taxon>
        <taxon>Ascomycota</taxon>
        <taxon>Pezizomycotina</taxon>
        <taxon>Dothideomycetes</taxon>
        <taxon>Pleosporomycetidae</taxon>
        <taxon>Pleosporales</taxon>
        <taxon>Pleosporineae</taxon>
        <taxon>Phaeosphaeriaceae</taxon>
        <taxon>Ophiobolus</taxon>
    </lineage>
</organism>
<dbReference type="EMBL" id="MU006218">
    <property type="protein sequence ID" value="KAF2830947.1"/>
    <property type="molecule type" value="Genomic_DNA"/>
</dbReference>
<evidence type="ECO:0000256" key="7">
    <source>
        <dbReference type="SAM" id="Phobius"/>
    </source>
</evidence>
<evidence type="ECO:0000256" key="2">
    <source>
        <dbReference type="ARBA" id="ARBA00022692"/>
    </source>
</evidence>
<dbReference type="Pfam" id="PF20684">
    <property type="entry name" value="Fung_rhodopsin"/>
    <property type="match status" value="1"/>
</dbReference>
<gene>
    <name evidence="9" type="ORF">CC86DRAFT_462968</name>
</gene>
<keyword evidence="10" id="KW-1185">Reference proteome</keyword>
<name>A0A6A7AE61_9PLEO</name>
<evidence type="ECO:0000256" key="3">
    <source>
        <dbReference type="ARBA" id="ARBA00022989"/>
    </source>
</evidence>
<sequence length="370" mass="41557">MSGSAGELSDQAWDKVKPPATMNRRRLEGTNIALLVLTSVVFVSRVVLRVAKRKRVETHDLFCWLSYICYVCMWIMYYFENDPLYRAEGVQRGEIPPYPEIIHDAGMIYRWMTAGQLLFYSSLTLVKLSLLFLYRQLLVKAPVKFTIMWWGILGFCMLSFIGASMTTIFVCDDQKAKYTQGICAKPNEQKRAEFSLWFAYAVDVATDLAVMFLPFRMTWSLQMPKAKKLGVFILFGSGWVCILFATLRVVQVGTKDGVPKVPDPKWLQMWTVIETSMAVIIGCAPAFAAVIHKHFGSLDVSYNARGNAKPPAEEVQLASIKSGSADGSKSEKSGRPKGRDDTLWTGSNGSEEALSAEPPVMKKKGIRVRR</sequence>
<feature type="transmembrane region" description="Helical" evidence="7">
    <location>
        <begin position="270"/>
        <end position="291"/>
    </location>
</feature>
<feature type="domain" description="Rhodopsin" evidence="8">
    <location>
        <begin position="45"/>
        <end position="292"/>
    </location>
</feature>
<feature type="compositionally biased region" description="Basic and acidic residues" evidence="6">
    <location>
        <begin position="328"/>
        <end position="342"/>
    </location>
</feature>
<evidence type="ECO:0000256" key="5">
    <source>
        <dbReference type="ARBA" id="ARBA00038359"/>
    </source>
</evidence>
<evidence type="ECO:0000256" key="1">
    <source>
        <dbReference type="ARBA" id="ARBA00004141"/>
    </source>
</evidence>
<dbReference type="GO" id="GO:0016020">
    <property type="term" value="C:membrane"/>
    <property type="evidence" value="ECO:0007669"/>
    <property type="project" value="UniProtKB-SubCell"/>
</dbReference>
<evidence type="ECO:0000256" key="4">
    <source>
        <dbReference type="ARBA" id="ARBA00023136"/>
    </source>
</evidence>
<feature type="transmembrane region" description="Helical" evidence="7">
    <location>
        <begin position="197"/>
        <end position="217"/>
    </location>
</feature>
<accession>A0A6A7AE61</accession>
<evidence type="ECO:0000259" key="8">
    <source>
        <dbReference type="Pfam" id="PF20684"/>
    </source>
</evidence>
<dbReference type="Proteomes" id="UP000799424">
    <property type="component" value="Unassembled WGS sequence"/>
</dbReference>
<keyword evidence="3 7" id="KW-1133">Transmembrane helix</keyword>
<comment type="similarity">
    <text evidence="5">Belongs to the SAT4 family.</text>
</comment>
<dbReference type="AlphaFoldDB" id="A0A6A7AE61"/>
<keyword evidence="2 7" id="KW-0812">Transmembrane</keyword>
<feature type="compositionally biased region" description="Basic residues" evidence="6">
    <location>
        <begin position="361"/>
        <end position="370"/>
    </location>
</feature>
<feature type="transmembrane region" description="Helical" evidence="7">
    <location>
        <begin position="229"/>
        <end position="250"/>
    </location>
</feature>
<feature type="transmembrane region" description="Helical" evidence="7">
    <location>
        <begin position="29"/>
        <end position="48"/>
    </location>
</feature>
<dbReference type="PANTHER" id="PTHR33048">
    <property type="entry name" value="PTH11-LIKE INTEGRAL MEMBRANE PROTEIN (AFU_ORTHOLOGUE AFUA_5G11245)"/>
    <property type="match status" value="1"/>
</dbReference>
<feature type="transmembrane region" description="Helical" evidence="7">
    <location>
        <begin position="117"/>
        <end position="135"/>
    </location>
</feature>
<protein>
    <recommendedName>
        <fullName evidence="8">Rhodopsin domain-containing protein</fullName>
    </recommendedName>
</protein>
<feature type="region of interest" description="Disordered" evidence="6">
    <location>
        <begin position="317"/>
        <end position="370"/>
    </location>
</feature>
<evidence type="ECO:0000313" key="10">
    <source>
        <dbReference type="Proteomes" id="UP000799424"/>
    </source>
</evidence>